<sequence>MIRKEKRFPLVADNEVLVGVNPIMSLYDESDLISNIKGPYQEKDFAWEPSSQPKQGSTSGRGELDDDLLPPLFEAKSSHYSRRERLQQYPQAKPTQVKTQGQLARETAREDLKKKRSATYLRDEKPTPAKVFVKSAASPAPEVKVDTLSHLADKLRQTDYILADIPAVYSLKKEDRDQEQPIIKNSYDFLKKSQVYNYPERQQQRERRIAQELNLTTIEED</sequence>
<dbReference type="Proteomes" id="UP001301526">
    <property type="component" value="Chromosome"/>
</dbReference>
<proteinExistence type="predicted"/>
<keyword evidence="3" id="KW-1185">Reference proteome</keyword>
<evidence type="ECO:0008006" key="4">
    <source>
        <dbReference type="Google" id="ProtNLM"/>
    </source>
</evidence>
<dbReference type="EMBL" id="CP118734">
    <property type="protein sequence ID" value="WNY49419.1"/>
    <property type="molecule type" value="Genomic_DNA"/>
</dbReference>
<dbReference type="AlphaFoldDB" id="A0AA96VJ43"/>
<evidence type="ECO:0000256" key="1">
    <source>
        <dbReference type="SAM" id="MobiDB-lite"/>
    </source>
</evidence>
<feature type="compositionally biased region" description="Polar residues" evidence="1">
    <location>
        <begin position="88"/>
        <end position="102"/>
    </location>
</feature>
<accession>A0AA96VJ43</accession>
<name>A0AA96VJ43_9STRE</name>
<reference evidence="2 3" key="1">
    <citation type="submission" date="2023-02" db="EMBL/GenBank/DDBJ databases">
        <title>Streptococcus sp. Genome Sequencing and Assembly.</title>
        <authorList>
            <person name="Shore S.M."/>
            <person name="Nicholson T.L."/>
        </authorList>
    </citation>
    <scope>NUCLEOTIDE SEQUENCE [LARGE SCALE GENOMIC DNA]</scope>
    <source>
        <strain evidence="2 3">29892</strain>
    </source>
</reference>
<evidence type="ECO:0000313" key="3">
    <source>
        <dbReference type="Proteomes" id="UP001301526"/>
    </source>
</evidence>
<dbReference type="RefSeq" id="WP_105118264.1">
    <property type="nucleotide sequence ID" value="NZ_CP118734.1"/>
</dbReference>
<feature type="compositionally biased region" description="Polar residues" evidence="1">
    <location>
        <begin position="49"/>
        <end position="60"/>
    </location>
</feature>
<feature type="region of interest" description="Disordered" evidence="1">
    <location>
        <begin position="44"/>
        <end position="112"/>
    </location>
</feature>
<organism evidence="2 3">
    <name type="scientific">Streptococcus iners subsp. hyiners</name>
    <dbReference type="NCBI Taxonomy" id="3028083"/>
    <lineage>
        <taxon>Bacteria</taxon>
        <taxon>Bacillati</taxon>
        <taxon>Bacillota</taxon>
        <taxon>Bacilli</taxon>
        <taxon>Lactobacillales</taxon>
        <taxon>Streptococcaceae</taxon>
        <taxon>Streptococcus</taxon>
        <taxon>Streptococcus iners</taxon>
    </lineage>
</organism>
<gene>
    <name evidence="2" type="ORF">PW220_01850</name>
</gene>
<protein>
    <recommendedName>
        <fullName evidence="4">ATP-binding protein</fullName>
    </recommendedName>
</protein>
<evidence type="ECO:0000313" key="2">
    <source>
        <dbReference type="EMBL" id="WNY49419.1"/>
    </source>
</evidence>